<dbReference type="PANTHER" id="PTHR47772">
    <property type="entry name" value="ZINC FINGER PROTEIN 200"/>
    <property type="match status" value="1"/>
</dbReference>
<dbReference type="InterPro" id="IPR050636">
    <property type="entry name" value="C2H2-ZF_domain-containing"/>
</dbReference>
<dbReference type="Pfam" id="PF00096">
    <property type="entry name" value="zf-C2H2"/>
    <property type="match status" value="1"/>
</dbReference>
<dbReference type="RefSeq" id="XP_018496945.1">
    <property type="nucleotide sequence ID" value="XM_018641429.1"/>
</dbReference>
<dbReference type="PROSITE" id="PS50157">
    <property type="entry name" value="ZINC_FINGER_C2H2_2"/>
    <property type="match status" value="2"/>
</dbReference>
<dbReference type="KEGG" id="goe:108864930"/>
<evidence type="ECO:0000256" key="4">
    <source>
        <dbReference type="ARBA" id="ARBA00022771"/>
    </source>
</evidence>
<evidence type="ECO:0000259" key="11">
    <source>
        <dbReference type="PROSITE" id="PS50157"/>
    </source>
</evidence>
<keyword evidence="12" id="KW-1185">Reference proteome</keyword>
<feature type="region of interest" description="Disordered" evidence="10">
    <location>
        <begin position="100"/>
        <end position="295"/>
    </location>
</feature>
<feature type="compositionally biased region" description="Low complexity" evidence="10">
    <location>
        <begin position="25"/>
        <end position="41"/>
    </location>
</feature>
<feature type="compositionally biased region" description="Basic and acidic residues" evidence="10">
    <location>
        <begin position="57"/>
        <end position="66"/>
    </location>
</feature>
<keyword evidence="5" id="KW-0862">Zinc</keyword>
<accession>A0AAJ7L676</accession>
<keyword evidence="7" id="KW-0804">Transcription</keyword>
<evidence type="ECO:0000256" key="5">
    <source>
        <dbReference type="ARBA" id="ARBA00022833"/>
    </source>
</evidence>
<keyword evidence="2" id="KW-0479">Metal-binding</keyword>
<dbReference type="GeneID" id="108864930"/>
<evidence type="ECO:0000256" key="2">
    <source>
        <dbReference type="ARBA" id="ARBA00022723"/>
    </source>
</evidence>
<evidence type="ECO:0000256" key="1">
    <source>
        <dbReference type="ARBA" id="ARBA00004123"/>
    </source>
</evidence>
<protein>
    <submittedName>
        <fullName evidence="13">Zinc finger protein 697-like</fullName>
    </submittedName>
</protein>
<gene>
    <name evidence="13" type="primary">LOC108864930</name>
</gene>
<keyword evidence="8" id="KW-0539">Nucleus</keyword>
<evidence type="ECO:0000256" key="7">
    <source>
        <dbReference type="ARBA" id="ARBA00023163"/>
    </source>
</evidence>
<dbReference type="AlphaFoldDB" id="A0AAJ7L676"/>
<dbReference type="InterPro" id="IPR013087">
    <property type="entry name" value="Znf_C2H2_type"/>
</dbReference>
<keyword evidence="4 9" id="KW-0863">Zinc-finger</keyword>
<evidence type="ECO:0000256" key="8">
    <source>
        <dbReference type="ARBA" id="ARBA00023242"/>
    </source>
</evidence>
<sequence length="504" mass="55614">MASRRLNSGEEGKAAVQKFESAAGSSSSDDSPSSDFSSDWSLLGQISDEGFGVSPSEIKEQMSRADPDEDPLDLVYDQLFGNCTPEDIRRFQEEITALDLSTRRLAPLVESSSNGEDEAVPEESGDAVRTSERTSASPSTQSTAMPGEGIGGASPHNNDHLAQRSSEVLTAPRGVEEELLGVRPVSEDTETDSSDDGDTEKSDSSEDNEESDPEEDDGVVNEDDGCLDEEHQSLGDHADDREVHGDFDSSGDEYLSCDEHQGDAGVDASEEPFQPDLGSATRGARAQTGPRNSLPAREGHYRWDCPVCLCVFESVLAWYSHLKLHARRTPNVCAKCLIILPSELAVLEHLKTHLADKVFPCHRCRITFENNSQLIAHRAEHACIASLPPGDQGNVSSLSQIPAYDCSFCPARFASSFALAAHRGLHEGYQYLQCTTCKFLFISLGAFLEHRRLHLELETFLCDRCDCRFQTQTELHFHWQCNEGMQNLAELMQSQHERRQSHFR</sequence>
<keyword evidence="3" id="KW-0677">Repeat</keyword>
<proteinExistence type="predicted"/>
<evidence type="ECO:0000313" key="12">
    <source>
        <dbReference type="Proteomes" id="UP000694867"/>
    </source>
</evidence>
<feature type="region of interest" description="Disordered" evidence="10">
    <location>
        <begin position="1"/>
        <end position="73"/>
    </location>
</feature>
<dbReference type="GO" id="GO:0008270">
    <property type="term" value="F:zinc ion binding"/>
    <property type="evidence" value="ECO:0007669"/>
    <property type="project" value="UniProtKB-KW"/>
</dbReference>
<organism evidence="12 13">
    <name type="scientific">Galendromus occidentalis</name>
    <name type="common">western predatory mite</name>
    <dbReference type="NCBI Taxonomy" id="34638"/>
    <lineage>
        <taxon>Eukaryota</taxon>
        <taxon>Metazoa</taxon>
        <taxon>Ecdysozoa</taxon>
        <taxon>Arthropoda</taxon>
        <taxon>Chelicerata</taxon>
        <taxon>Arachnida</taxon>
        <taxon>Acari</taxon>
        <taxon>Parasitiformes</taxon>
        <taxon>Mesostigmata</taxon>
        <taxon>Gamasina</taxon>
        <taxon>Phytoseioidea</taxon>
        <taxon>Phytoseiidae</taxon>
        <taxon>Typhlodrominae</taxon>
        <taxon>Galendromus</taxon>
    </lineage>
</organism>
<feature type="domain" description="C2H2-type" evidence="11">
    <location>
        <begin position="359"/>
        <end position="382"/>
    </location>
</feature>
<dbReference type="SMART" id="SM00355">
    <property type="entry name" value="ZnF_C2H2"/>
    <property type="match status" value="5"/>
</dbReference>
<dbReference type="PROSITE" id="PS00028">
    <property type="entry name" value="ZINC_FINGER_C2H2_1"/>
    <property type="match status" value="4"/>
</dbReference>
<evidence type="ECO:0000256" key="9">
    <source>
        <dbReference type="PROSITE-ProRule" id="PRU00042"/>
    </source>
</evidence>
<name>A0AAJ7L676_9ACAR</name>
<dbReference type="Gene3D" id="3.30.160.60">
    <property type="entry name" value="Classic Zinc Finger"/>
    <property type="match status" value="2"/>
</dbReference>
<evidence type="ECO:0000256" key="3">
    <source>
        <dbReference type="ARBA" id="ARBA00022737"/>
    </source>
</evidence>
<comment type="subcellular location">
    <subcellularLocation>
        <location evidence="1">Nucleus</location>
    </subcellularLocation>
</comment>
<evidence type="ECO:0000256" key="6">
    <source>
        <dbReference type="ARBA" id="ARBA00023015"/>
    </source>
</evidence>
<keyword evidence="6" id="KW-0805">Transcription regulation</keyword>
<evidence type="ECO:0000313" key="13">
    <source>
        <dbReference type="RefSeq" id="XP_018496945.1"/>
    </source>
</evidence>
<feature type="compositionally biased region" description="Acidic residues" evidence="10">
    <location>
        <begin position="205"/>
        <end position="227"/>
    </location>
</feature>
<feature type="compositionally biased region" description="Acidic residues" evidence="10">
    <location>
        <begin position="115"/>
        <end position="125"/>
    </location>
</feature>
<reference evidence="13" key="1">
    <citation type="submission" date="2025-08" db="UniProtKB">
        <authorList>
            <consortium name="RefSeq"/>
        </authorList>
    </citation>
    <scope>IDENTIFICATION</scope>
</reference>
<evidence type="ECO:0000256" key="10">
    <source>
        <dbReference type="SAM" id="MobiDB-lite"/>
    </source>
</evidence>
<dbReference type="InterPro" id="IPR036236">
    <property type="entry name" value="Znf_C2H2_sf"/>
</dbReference>
<feature type="compositionally biased region" description="Polar residues" evidence="10">
    <location>
        <begin position="133"/>
        <end position="144"/>
    </location>
</feature>
<dbReference type="GO" id="GO:0005634">
    <property type="term" value="C:nucleus"/>
    <property type="evidence" value="ECO:0007669"/>
    <property type="project" value="UniProtKB-SubCell"/>
</dbReference>
<dbReference type="SUPFAM" id="SSF57667">
    <property type="entry name" value="beta-beta-alpha zinc fingers"/>
    <property type="match status" value="2"/>
</dbReference>
<feature type="domain" description="C2H2-type" evidence="11">
    <location>
        <begin position="404"/>
        <end position="431"/>
    </location>
</feature>
<dbReference type="Proteomes" id="UP000694867">
    <property type="component" value="Unplaced"/>
</dbReference>
<feature type="compositionally biased region" description="Basic and acidic residues" evidence="10">
    <location>
        <begin position="228"/>
        <end position="247"/>
    </location>
</feature>
<feature type="compositionally biased region" description="Acidic residues" evidence="10">
    <location>
        <begin position="187"/>
        <end position="198"/>
    </location>
</feature>
<dbReference type="PANTHER" id="PTHR47772:SF1">
    <property type="entry name" value="ZINC FINGER PROTEIN 200"/>
    <property type="match status" value="1"/>
</dbReference>